<reference evidence="1" key="1">
    <citation type="submission" date="2011-12" db="EMBL/GenBank/DDBJ databases">
        <title>The genome sequence of Colletotrichum higginsianum IMI 34906.</title>
        <authorList>
            <person name="Ma L.-J."/>
            <person name="O'Connell R."/>
            <person name="van Themaat E.V.L."/>
            <person name="Stueber K."/>
            <person name="Young S.K."/>
            <person name="Zeng Q."/>
            <person name="Gargeya S."/>
            <person name="Fitzgerald M."/>
            <person name="Haas B."/>
            <person name="Abouelleil A."/>
            <person name="Alvarado L."/>
            <person name="Arachchi H.M."/>
            <person name="Berlin A."/>
            <person name="Chapman S.B."/>
            <person name="Gearin G."/>
            <person name="Goldberg J."/>
            <person name="Griggs A."/>
            <person name="Gujja S."/>
            <person name="Hansen M."/>
            <person name="Heiman D."/>
            <person name="Howarth C."/>
            <person name="Larimer J."/>
            <person name="Lui A."/>
            <person name="MacDonald P.J.P."/>
            <person name="McCowen C."/>
            <person name="Montmayeur A."/>
            <person name="Murphy C."/>
            <person name="Neiman D."/>
            <person name="Pearson M."/>
            <person name="Priest M."/>
            <person name="Roberts A."/>
            <person name="Saif S."/>
            <person name="Shea T."/>
            <person name="Sisk P."/>
            <person name="Stolte C."/>
            <person name="Sykes S."/>
            <person name="Wortman J."/>
            <person name="Nusbaum C."/>
            <person name="Birren B."/>
        </authorList>
    </citation>
    <scope>NUCLEOTIDE SEQUENCE [LARGE SCALE GENOMIC DNA]</scope>
    <source>
        <strain evidence="1">IMI 349063</strain>
    </source>
</reference>
<reference evidence="4" key="4">
    <citation type="journal article" date="2017" name="BMC Genomics">
        <title>Gapless genome assembly of Colletotrichum higginsianum reveals chromosome structure and association of transposable elements with secondary metabolite gene clusters.</title>
        <authorList>
            <person name="Dallery J.-F."/>
            <person name="Lapalu N."/>
            <person name="Zampounis A."/>
            <person name="Pigne S."/>
            <person name="Luyten I."/>
            <person name="Amselem J."/>
            <person name="Wittenberg A.H.J."/>
            <person name="Zhou S."/>
            <person name="de Queiroz M.V."/>
            <person name="Robin G.P."/>
            <person name="Auger A."/>
            <person name="Hainaut M."/>
            <person name="Henrissat B."/>
            <person name="Kim K.-T."/>
            <person name="Lee Y.-H."/>
            <person name="Lespinet O."/>
            <person name="Schwartz D.C."/>
            <person name="Thon M.R."/>
            <person name="O'Connell R.J."/>
        </authorList>
    </citation>
    <scope>NUCLEOTIDE SEQUENCE [LARGE SCALE GENOMIC DNA]</scope>
    <source>
        <strain evidence="4">IMI 349063</strain>
    </source>
</reference>
<evidence type="ECO:0000313" key="2">
    <source>
        <dbReference type="EMBL" id="OBR06942.1"/>
    </source>
</evidence>
<dbReference type="VEuPathDB" id="FungiDB:CH63R_08463"/>
<dbReference type="KEGG" id="chig:CH63R_08463"/>
<name>H1VFX7_COLHI</name>
<evidence type="ECO:0000313" key="1">
    <source>
        <dbReference type="EMBL" id="CCF39130.1"/>
    </source>
</evidence>
<proteinExistence type="predicted"/>
<keyword evidence="4" id="KW-1185">Reference proteome</keyword>
<accession>H1VFX7</accession>
<dbReference type="EMBL" id="CACQ02003329">
    <property type="protein sequence ID" value="CCF39130.1"/>
    <property type="molecule type" value="Genomic_DNA"/>
</dbReference>
<dbReference type="AlphaFoldDB" id="H1VFX7"/>
<dbReference type="Proteomes" id="UP000092177">
    <property type="component" value="Chromosome 6"/>
</dbReference>
<dbReference type="RefSeq" id="XP_018155460.1">
    <property type="nucleotide sequence ID" value="XM_018303437.1"/>
</dbReference>
<dbReference type="GeneID" id="28867544"/>
<gene>
    <name evidence="1" type="ORF">CH063_10044</name>
    <name evidence="2" type="ORF">CH63R_08463</name>
</gene>
<dbReference type="HOGENOM" id="CLU_2320225_0_0_1"/>
<organism evidence="1 3">
    <name type="scientific">Colletotrichum higginsianum (strain IMI 349063)</name>
    <name type="common">Crucifer anthracnose fungus</name>
    <dbReference type="NCBI Taxonomy" id="759273"/>
    <lineage>
        <taxon>Eukaryota</taxon>
        <taxon>Fungi</taxon>
        <taxon>Dikarya</taxon>
        <taxon>Ascomycota</taxon>
        <taxon>Pezizomycotina</taxon>
        <taxon>Sordariomycetes</taxon>
        <taxon>Hypocreomycetidae</taxon>
        <taxon>Glomerellales</taxon>
        <taxon>Glomerellaceae</taxon>
        <taxon>Colletotrichum</taxon>
        <taxon>Colletotrichum destructivum species complex</taxon>
    </lineage>
</organism>
<evidence type="ECO:0000313" key="3">
    <source>
        <dbReference type="Proteomes" id="UP000007174"/>
    </source>
</evidence>
<dbReference type="EMBL" id="LTAN01000006">
    <property type="protein sequence ID" value="OBR06942.1"/>
    <property type="molecule type" value="Genomic_DNA"/>
</dbReference>
<reference evidence="2" key="3">
    <citation type="submission" date="2016-02" db="EMBL/GenBank/DDBJ databases">
        <title>Resequencing and annotation of the Colletotrichum higginsianum genome.</title>
        <authorList>
            <person name="O'Connell R."/>
            <person name="Zambounis A."/>
            <person name="Thon M."/>
            <person name="Dallery J.-F."/>
        </authorList>
    </citation>
    <scope>NUCLEOTIDE SEQUENCE [LARGE SCALE GENOMIC DNA]</scope>
    <source>
        <strain evidence="2">IMI 349063</strain>
    </source>
</reference>
<dbReference type="Proteomes" id="UP000007174">
    <property type="component" value="Unassembled WGS sequence"/>
</dbReference>
<sequence length="99" mass="11378">MVVSRRRFLGQFELQIRSAGLSDNADLTRPVNSPSSLMMELGLVLVRKMKAPWELPLLRYKGRLLFTSVDAKINENRSCIREQKKHKSSSVEKDLIYSV</sequence>
<reference evidence="3" key="2">
    <citation type="journal article" date="2012" name="Nat. Genet.">
        <title>Lifestyle transitions in plant pathogenic Colletotrichum fungi deciphered by genome and transcriptome analyses.</title>
        <authorList>
            <person name="O'Connell R.J."/>
            <person name="Thon M.R."/>
            <person name="Hacquard S."/>
            <person name="Amyotte S.G."/>
            <person name="Kleemann J."/>
            <person name="Torres M.F."/>
            <person name="Damm U."/>
            <person name="Buiate E.A."/>
            <person name="Epstein L."/>
            <person name="Alkan N."/>
            <person name="Altmueller J."/>
            <person name="Alvarado-Balderrama L."/>
            <person name="Bauser C.A."/>
            <person name="Becker C."/>
            <person name="Birren B.W."/>
            <person name="Chen Z."/>
            <person name="Choi J."/>
            <person name="Crouch J.A."/>
            <person name="Duvick J.P."/>
            <person name="Farman M.A."/>
            <person name="Gan P."/>
            <person name="Heiman D."/>
            <person name="Henrissat B."/>
            <person name="Howard R.J."/>
            <person name="Kabbage M."/>
            <person name="Koch C."/>
            <person name="Kracher B."/>
            <person name="Kubo Y."/>
            <person name="Law A.D."/>
            <person name="Lebrun M.-H."/>
            <person name="Lee Y.-H."/>
            <person name="Miyara I."/>
            <person name="Moore N."/>
            <person name="Neumann U."/>
            <person name="Nordstroem K."/>
            <person name="Panaccione D.G."/>
            <person name="Panstruga R."/>
            <person name="Place M."/>
            <person name="Proctor R.H."/>
            <person name="Prusky D."/>
            <person name="Rech G."/>
            <person name="Reinhardt R."/>
            <person name="Rollins J.A."/>
            <person name="Rounsley S."/>
            <person name="Schardl C.L."/>
            <person name="Schwartz D.C."/>
            <person name="Shenoy N."/>
            <person name="Shirasu K."/>
            <person name="Sikhakolli U.R."/>
            <person name="Stueber K."/>
            <person name="Sukno S.A."/>
            <person name="Sweigard J.A."/>
            <person name="Takano Y."/>
            <person name="Takahara H."/>
            <person name="Trail F."/>
            <person name="van der Does H.C."/>
            <person name="Voll L.M."/>
            <person name="Will I."/>
            <person name="Young S."/>
            <person name="Zeng Q."/>
            <person name="Zhang J."/>
            <person name="Zhou S."/>
            <person name="Dickman M.B."/>
            <person name="Schulze-Lefert P."/>
            <person name="Ver Loren van Themaat E."/>
            <person name="Ma L.-J."/>
            <person name="Vaillancourt L.J."/>
        </authorList>
    </citation>
    <scope>NUCLEOTIDE SEQUENCE [LARGE SCALE GENOMIC DNA]</scope>
    <source>
        <strain evidence="3">IMI 349063</strain>
    </source>
</reference>
<protein>
    <submittedName>
        <fullName evidence="1">Uncharacterized protein</fullName>
    </submittedName>
</protein>
<evidence type="ECO:0000313" key="4">
    <source>
        <dbReference type="Proteomes" id="UP000092177"/>
    </source>
</evidence>